<gene>
    <name evidence="1" type="ORF">MM415B03316_0006</name>
</gene>
<sequence>MTLIKDLTENFDGEFKLKAARGLEMISYRRNRIIGLRERIEVMRTRINNLQAEILEIGNMDVDDLEL</sequence>
<dbReference type="AlphaFoldDB" id="A0A6M3LEJ4"/>
<reference evidence="1" key="1">
    <citation type="submission" date="2020-03" db="EMBL/GenBank/DDBJ databases">
        <title>The deep terrestrial virosphere.</title>
        <authorList>
            <person name="Holmfeldt K."/>
            <person name="Nilsson E."/>
            <person name="Simone D."/>
            <person name="Lopez-Fernandez M."/>
            <person name="Wu X."/>
            <person name="de Brujin I."/>
            <person name="Lundin D."/>
            <person name="Andersson A."/>
            <person name="Bertilsson S."/>
            <person name="Dopson M."/>
        </authorList>
    </citation>
    <scope>NUCLEOTIDE SEQUENCE</scope>
    <source>
        <strain evidence="1">MM415B03316</strain>
    </source>
</reference>
<accession>A0A6M3LEJ4</accession>
<name>A0A6M3LEJ4_9ZZZZ</name>
<organism evidence="1">
    <name type="scientific">viral metagenome</name>
    <dbReference type="NCBI Taxonomy" id="1070528"/>
    <lineage>
        <taxon>unclassified sequences</taxon>
        <taxon>metagenomes</taxon>
        <taxon>organismal metagenomes</taxon>
    </lineage>
</organism>
<evidence type="ECO:0000313" key="1">
    <source>
        <dbReference type="EMBL" id="QJA91601.1"/>
    </source>
</evidence>
<proteinExistence type="predicted"/>
<protein>
    <submittedName>
        <fullName evidence="1">Uncharacterized protein</fullName>
    </submittedName>
</protein>
<dbReference type="EMBL" id="MT142999">
    <property type="protein sequence ID" value="QJA91601.1"/>
    <property type="molecule type" value="Genomic_DNA"/>
</dbReference>